<keyword evidence="8" id="KW-1185">Reference proteome</keyword>
<evidence type="ECO:0000256" key="4">
    <source>
        <dbReference type="PROSITE-ProRule" id="PRU00723"/>
    </source>
</evidence>
<dbReference type="SMART" id="SM00356">
    <property type="entry name" value="ZnF_C3H1"/>
    <property type="match status" value="3"/>
</dbReference>
<dbReference type="Pfam" id="PF18044">
    <property type="entry name" value="zf-CCCH_4"/>
    <property type="match status" value="1"/>
</dbReference>
<dbReference type="SUPFAM" id="SSF90229">
    <property type="entry name" value="CCCH zinc finger"/>
    <property type="match status" value="1"/>
</dbReference>
<evidence type="ECO:0000313" key="7">
    <source>
        <dbReference type="EMBL" id="MED6196455.1"/>
    </source>
</evidence>
<evidence type="ECO:0000256" key="3">
    <source>
        <dbReference type="ARBA" id="ARBA00022833"/>
    </source>
</evidence>
<evidence type="ECO:0000256" key="5">
    <source>
        <dbReference type="SAM" id="MobiDB-lite"/>
    </source>
</evidence>
<feature type="compositionally biased region" description="Basic and acidic residues" evidence="5">
    <location>
        <begin position="11"/>
        <end position="22"/>
    </location>
</feature>
<feature type="domain" description="C3H1-type" evidence="6">
    <location>
        <begin position="173"/>
        <end position="199"/>
    </location>
</feature>
<gene>
    <name evidence="7" type="ORF">PIB30_047671</name>
</gene>
<dbReference type="Pfam" id="PF23030">
    <property type="entry name" value="SCAF11-like_C"/>
    <property type="match status" value="1"/>
</dbReference>
<dbReference type="InterPro" id="IPR052650">
    <property type="entry name" value="Zinc_finger_CCCH"/>
</dbReference>
<feature type="region of interest" description="Disordered" evidence="5">
    <location>
        <begin position="482"/>
        <end position="510"/>
    </location>
</feature>
<evidence type="ECO:0000259" key="6">
    <source>
        <dbReference type="PROSITE" id="PS50103"/>
    </source>
</evidence>
<organism evidence="7 8">
    <name type="scientific">Stylosanthes scabra</name>
    <dbReference type="NCBI Taxonomy" id="79078"/>
    <lineage>
        <taxon>Eukaryota</taxon>
        <taxon>Viridiplantae</taxon>
        <taxon>Streptophyta</taxon>
        <taxon>Embryophyta</taxon>
        <taxon>Tracheophyta</taxon>
        <taxon>Spermatophyta</taxon>
        <taxon>Magnoliopsida</taxon>
        <taxon>eudicotyledons</taxon>
        <taxon>Gunneridae</taxon>
        <taxon>Pentapetalae</taxon>
        <taxon>rosids</taxon>
        <taxon>fabids</taxon>
        <taxon>Fabales</taxon>
        <taxon>Fabaceae</taxon>
        <taxon>Papilionoideae</taxon>
        <taxon>50 kb inversion clade</taxon>
        <taxon>dalbergioids sensu lato</taxon>
        <taxon>Dalbergieae</taxon>
        <taxon>Pterocarpus clade</taxon>
        <taxon>Stylosanthes</taxon>
    </lineage>
</organism>
<sequence length="748" mass="84120">MSATGRKHPSRRDLRDDPEFARSSRSRSPACDFRWDSEVGDRKRMRPGGSTRPCRDFAVGNCRRGSHCHFFHDDNQNYDDGWENRSRQDRALRYSAPCDGGDYSLRSGRSNDACIHFAKGWCRMGASCKYIHHDNSDGFREISMAESTREREIDRRHMESSYERDDAHGPNHTGDIPCKFFAFGNCRNGKHCRFSHDSQAFQSPERSLRDDRMSYYVRDEALDIQKFNDSSSPHRRLRDDRWRFKTNMADVDEAWDGPEKNDLGAVFDTENPVEDNTNRISSAPEPSFTGWPMNDGLDRSLDKGRVNAQSAFSSAKNETNDWETQNAGDNMGSSQSINTVIWPGDEKMSPDWKYGVGSSCKTEEKHGQNKQEVAPGQRFNQNALNLNASSGQVVGQSQVAVSFAAPRVGIVEGMQNQEINIEKKCTVEPNVMEAILSQISSRDPSSQNMVSKEQLAQITSISASLAHIIGSAKQLPQLNATSNSHDARETPLLGKTEGSNNKPVFTFNKSDPVVGSQKQYDPIFDSIETKDAHASCTAPYFSPIIKIINKAEEIPALSSKSTRQNLDYSSKTAFPEGPLVKCDHSIQLQQQGENIEINKEKDVVIAEEKQSLQCANEITKENIPMENMDQNGETDEAKKTKDVKGVRAFKYSLVEFVKELLKPTWKEGQITKEDYKSIVKKVADKVVGTVQRAHIPQTQEKIDHYLSLSKPKLNKLLQVSGGSLTSFHFMCEAFQTLCPISFSFIDQP</sequence>
<protein>
    <recommendedName>
        <fullName evidence="6">C3H1-type domain-containing protein</fullName>
    </recommendedName>
</protein>
<keyword evidence="3 4" id="KW-0862">Zinc</keyword>
<evidence type="ECO:0000313" key="8">
    <source>
        <dbReference type="Proteomes" id="UP001341840"/>
    </source>
</evidence>
<feature type="zinc finger region" description="C3H1-type" evidence="4">
    <location>
        <begin position="48"/>
        <end position="75"/>
    </location>
</feature>
<comment type="caution">
    <text evidence="7">The sequence shown here is derived from an EMBL/GenBank/DDBJ whole genome shotgun (WGS) entry which is preliminary data.</text>
</comment>
<feature type="zinc finger region" description="C3H1-type" evidence="4">
    <location>
        <begin position="173"/>
        <end position="199"/>
    </location>
</feature>
<accession>A0ABU6XEH6</accession>
<keyword evidence="2 4" id="KW-0863">Zinc-finger</keyword>
<name>A0ABU6XEH6_9FABA</name>
<dbReference type="EMBL" id="JASCZI010211755">
    <property type="protein sequence ID" value="MED6196455.1"/>
    <property type="molecule type" value="Genomic_DNA"/>
</dbReference>
<evidence type="ECO:0000256" key="1">
    <source>
        <dbReference type="ARBA" id="ARBA00022723"/>
    </source>
</evidence>
<dbReference type="InterPro" id="IPR057031">
    <property type="entry name" value="SFR19-like_C"/>
</dbReference>
<dbReference type="InterPro" id="IPR041367">
    <property type="entry name" value="Znf-CCCH_4"/>
</dbReference>
<feature type="compositionally biased region" description="Basic residues" evidence="5">
    <location>
        <begin position="1"/>
        <end position="10"/>
    </location>
</feature>
<dbReference type="Gene3D" id="4.10.1000.10">
    <property type="entry name" value="Zinc finger, CCCH-type"/>
    <property type="match status" value="1"/>
</dbReference>
<dbReference type="Proteomes" id="UP001341840">
    <property type="component" value="Unassembled WGS sequence"/>
</dbReference>
<dbReference type="Pfam" id="PF14608">
    <property type="entry name" value="zf-CCCH_2"/>
    <property type="match status" value="2"/>
</dbReference>
<evidence type="ECO:0000256" key="2">
    <source>
        <dbReference type="ARBA" id="ARBA00022771"/>
    </source>
</evidence>
<feature type="region of interest" description="Disordered" evidence="5">
    <location>
        <begin position="1"/>
        <end position="33"/>
    </location>
</feature>
<dbReference type="Gene3D" id="3.30.1370.210">
    <property type="match status" value="1"/>
</dbReference>
<feature type="zinc finger region" description="C3H1-type" evidence="4">
    <location>
        <begin position="108"/>
        <end position="135"/>
    </location>
</feature>
<feature type="region of interest" description="Disordered" evidence="5">
    <location>
        <begin position="311"/>
        <end position="335"/>
    </location>
</feature>
<keyword evidence="1 4" id="KW-0479">Metal-binding</keyword>
<dbReference type="PROSITE" id="PS50103">
    <property type="entry name" value="ZF_C3H1"/>
    <property type="match status" value="3"/>
</dbReference>
<feature type="domain" description="C3H1-type" evidence="6">
    <location>
        <begin position="108"/>
        <end position="135"/>
    </location>
</feature>
<dbReference type="PANTHER" id="PTHR36886:SF8">
    <property type="entry name" value="ZINC FINGER CCCH DOMAIN-CONTAINING PROTEIN 38"/>
    <property type="match status" value="1"/>
</dbReference>
<proteinExistence type="predicted"/>
<feature type="domain" description="C3H1-type" evidence="6">
    <location>
        <begin position="48"/>
        <end position="75"/>
    </location>
</feature>
<feature type="compositionally biased region" description="Polar residues" evidence="5">
    <location>
        <begin position="497"/>
        <end position="509"/>
    </location>
</feature>
<dbReference type="InterPro" id="IPR036855">
    <property type="entry name" value="Znf_CCCH_sf"/>
</dbReference>
<feature type="region of interest" description="Disordered" evidence="5">
    <location>
        <begin position="253"/>
        <end position="292"/>
    </location>
</feature>
<reference evidence="7 8" key="1">
    <citation type="journal article" date="2023" name="Plants (Basel)">
        <title>Bridging the Gap: Combining Genomics and Transcriptomics Approaches to Understand Stylosanthes scabra, an Orphan Legume from the Brazilian Caatinga.</title>
        <authorList>
            <person name="Ferreira-Neto J.R.C."/>
            <person name="da Silva M.D."/>
            <person name="Binneck E."/>
            <person name="de Melo N.F."/>
            <person name="da Silva R.H."/>
            <person name="de Melo A.L.T.M."/>
            <person name="Pandolfi V."/>
            <person name="Bustamante F.O."/>
            <person name="Brasileiro-Vidal A.C."/>
            <person name="Benko-Iseppon A.M."/>
        </authorList>
    </citation>
    <scope>NUCLEOTIDE SEQUENCE [LARGE SCALE GENOMIC DNA]</scope>
    <source>
        <tissue evidence="7">Leaves</tissue>
    </source>
</reference>
<dbReference type="PANTHER" id="PTHR36886">
    <property type="entry name" value="PROTEIN FRIGIDA-ESSENTIAL 1"/>
    <property type="match status" value="1"/>
</dbReference>
<dbReference type="InterPro" id="IPR000571">
    <property type="entry name" value="Znf_CCCH"/>
</dbReference>